<accession>A0A917FBG6</accession>
<dbReference type="CDD" id="cd00082">
    <property type="entry name" value="HisKA"/>
    <property type="match status" value="1"/>
</dbReference>
<dbReference type="InterPro" id="IPR029151">
    <property type="entry name" value="Sensor-like_sf"/>
</dbReference>
<keyword evidence="5" id="KW-0597">Phosphoprotein</keyword>
<keyword evidence="8" id="KW-0547">Nucleotide-binding</keyword>
<dbReference type="InterPro" id="IPR017055">
    <property type="entry name" value="Sig_transdc_His_kinase_DctB"/>
</dbReference>
<dbReference type="EMBL" id="BMHV01000012">
    <property type="protein sequence ID" value="GGF65009.1"/>
    <property type="molecule type" value="Genomic_DNA"/>
</dbReference>
<gene>
    <name evidence="17" type="ORF">GCM10011332_18890</name>
</gene>
<evidence type="ECO:0000256" key="12">
    <source>
        <dbReference type="ARBA" id="ARBA00023012"/>
    </source>
</evidence>
<reference evidence="17" key="2">
    <citation type="submission" date="2020-09" db="EMBL/GenBank/DDBJ databases">
        <authorList>
            <person name="Sun Q."/>
            <person name="Zhou Y."/>
        </authorList>
    </citation>
    <scope>NUCLEOTIDE SEQUENCE</scope>
    <source>
        <strain evidence="17">CGMCC 1.15254</strain>
    </source>
</reference>
<dbReference type="PANTHER" id="PTHR43065">
    <property type="entry name" value="SENSOR HISTIDINE KINASE"/>
    <property type="match status" value="1"/>
</dbReference>
<evidence type="ECO:0000313" key="18">
    <source>
        <dbReference type="Proteomes" id="UP000632498"/>
    </source>
</evidence>
<dbReference type="InterPro" id="IPR003594">
    <property type="entry name" value="HATPase_dom"/>
</dbReference>
<dbReference type="SUPFAM" id="SSF103190">
    <property type="entry name" value="Sensory domain-like"/>
    <property type="match status" value="1"/>
</dbReference>
<evidence type="ECO:0000256" key="5">
    <source>
        <dbReference type="ARBA" id="ARBA00022553"/>
    </source>
</evidence>
<dbReference type="Gene3D" id="3.30.565.10">
    <property type="entry name" value="Histidine kinase-like ATPase, C-terminal domain"/>
    <property type="match status" value="1"/>
</dbReference>
<evidence type="ECO:0000256" key="10">
    <source>
        <dbReference type="ARBA" id="ARBA00022840"/>
    </source>
</evidence>
<dbReference type="Pfam" id="PF02743">
    <property type="entry name" value="dCache_1"/>
    <property type="match status" value="1"/>
</dbReference>
<evidence type="ECO:0000256" key="6">
    <source>
        <dbReference type="ARBA" id="ARBA00022679"/>
    </source>
</evidence>
<evidence type="ECO:0000256" key="3">
    <source>
        <dbReference type="ARBA" id="ARBA00012438"/>
    </source>
</evidence>
<comment type="catalytic activity">
    <reaction evidence="1">
        <text>ATP + protein L-histidine = ADP + protein N-phospho-L-histidine.</text>
        <dbReference type="EC" id="2.7.13.3"/>
    </reaction>
</comment>
<evidence type="ECO:0000313" key="17">
    <source>
        <dbReference type="EMBL" id="GGF65009.1"/>
    </source>
</evidence>
<evidence type="ECO:0000256" key="13">
    <source>
        <dbReference type="ARBA" id="ARBA00023136"/>
    </source>
</evidence>
<dbReference type="Pfam" id="PF02518">
    <property type="entry name" value="HATPase_c"/>
    <property type="match status" value="1"/>
</dbReference>
<dbReference type="SUPFAM" id="SSF55874">
    <property type="entry name" value="ATPase domain of HSP90 chaperone/DNA topoisomerase II/histidine kinase"/>
    <property type="match status" value="1"/>
</dbReference>
<keyword evidence="12" id="KW-0902">Two-component regulatory system</keyword>
<feature type="transmembrane region" description="Helical" evidence="15">
    <location>
        <begin position="283"/>
        <end position="302"/>
    </location>
</feature>
<keyword evidence="18" id="KW-1185">Reference proteome</keyword>
<evidence type="ECO:0000256" key="11">
    <source>
        <dbReference type="ARBA" id="ARBA00022989"/>
    </source>
</evidence>
<evidence type="ECO:0000256" key="8">
    <source>
        <dbReference type="ARBA" id="ARBA00022741"/>
    </source>
</evidence>
<dbReference type="SMART" id="SM00387">
    <property type="entry name" value="HATPase_c"/>
    <property type="match status" value="1"/>
</dbReference>
<keyword evidence="11 15" id="KW-1133">Transmembrane helix</keyword>
<keyword evidence="14" id="KW-0175">Coiled coil</keyword>
<dbReference type="InterPro" id="IPR003661">
    <property type="entry name" value="HisK_dim/P_dom"/>
</dbReference>
<evidence type="ECO:0000259" key="16">
    <source>
        <dbReference type="PROSITE" id="PS50109"/>
    </source>
</evidence>
<comment type="caution">
    <text evidence="17">The sequence shown here is derived from an EMBL/GenBank/DDBJ whole genome shotgun (WGS) entry which is preliminary data.</text>
</comment>
<dbReference type="PRINTS" id="PR00344">
    <property type="entry name" value="BCTRLSENSOR"/>
</dbReference>
<keyword evidence="6" id="KW-0808">Transferase</keyword>
<dbReference type="PROSITE" id="PS50109">
    <property type="entry name" value="HIS_KIN"/>
    <property type="match status" value="1"/>
</dbReference>
<keyword evidence="10" id="KW-0067">ATP-binding</keyword>
<dbReference type="InterPro" id="IPR033479">
    <property type="entry name" value="dCache_1"/>
</dbReference>
<dbReference type="InterPro" id="IPR036097">
    <property type="entry name" value="HisK_dim/P_sf"/>
</dbReference>
<evidence type="ECO:0000256" key="1">
    <source>
        <dbReference type="ARBA" id="ARBA00000085"/>
    </source>
</evidence>
<dbReference type="InterPro" id="IPR005467">
    <property type="entry name" value="His_kinase_dom"/>
</dbReference>
<dbReference type="Proteomes" id="UP000632498">
    <property type="component" value="Unassembled WGS sequence"/>
</dbReference>
<keyword evidence="13 15" id="KW-0472">Membrane</keyword>
<evidence type="ECO:0000256" key="2">
    <source>
        <dbReference type="ARBA" id="ARBA00004651"/>
    </source>
</evidence>
<organism evidence="17 18">
    <name type="scientific">Terasakiella brassicae</name>
    <dbReference type="NCBI Taxonomy" id="1634917"/>
    <lineage>
        <taxon>Bacteria</taxon>
        <taxon>Pseudomonadati</taxon>
        <taxon>Pseudomonadota</taxon>
        <taxon>Alphaproteobacteria</taxon>
        <taxon>Rhodospirillales</taxon>
        <taxon>Terasakiellaceae</taxon>
        <taxon>Terasakiella</taxon>
    </lineage>
</organism>
<dbReference type="GO" id="GO:0005524">
    <property type="term" value="F:ATP binding"/>
    <property type="evidence" value="ECO:0007669"/>
    <property type="project" value="UniProtKB-KW"/>
</dbReference>
<evidence type="ECO:0000256" key="14">
    <source>
        <dbReference type="SAM" id="Coils"/>
    </source>
</evidence>
<keyword evidence="7 15" id="KW-0812">Transmembrane</keyword>
<keyword evidence="9 17" id="KW-0418">Kinase</keyword>
<reference evidence="17" key="1">
    <citation type="journal article" date="2014" name="Int. J. Syst. Evol. Microbiol.">
        <title>Complete genome sequence of Corynebacterium casei LMG S-19264T (=DSM 44701T), isolated from a smear-ripened cheese.</title>
        <authorList>
            <consortium name="US DOE Joint Genome Institute (JGI-PGF)"/>
            <person name="Walter F."/>
            <person name="Albersmeier A."/>
            <person name="Kalinowski J."/>
            <person name="Ruckert C."/>
        </authorList>
    </citation>
    <scope>NUCLEOTIDE SEQUENCE</scope>
    <source>
        <strain evidence="17">CGMCC 1.15254</strain>
    </source>
</reference>
<dbReference type="AlphaFoldDB" id="A0A917FBG6"/>
<dbReference type="Gene3D" id="3.30.450.20">
    <property type="entry name" value="PAS domain"/>
    <property type="match status" value="2"/>
</dbReference>
<dbReference type="CDD" id="cd12914">
    <property type="entry name" value="PDC1_DGC_like"/>
    <property type="match status" value="1"/>
</dbReference>
<dbReference type="InterPro" id="IPR004358">
    <property type="entry name" value="Sig_transdc_His_kin-like_C"/>
</dbReference>
<dbReference type="SUPFAM" id="SSF47384">
    <property type="entry name" value="Homodimeric domain of signal transducing histidine kinase"/>
    <property type="match status" value="1"/>
</dbReference>
<evidence type="ECO:0000256" key="15">
    <source>
        <dbReference type="SAM" id="Phobius"/>
    </source>
</evidence>
<dbReference type="PANTHER" id="PTHR43065:SF46">
    <property type="entry name" value="C4-DICARBOXYLATE TRANSPORT SENSOR PROTEIN DCTB"/>
    <property type="match status" value="1"/>
</dbReference>
<feature type="coiled-coil region" evidence="14">
    <location>
        <begin position="322"/>
        <end position="356"/>
    </location>
</feature>
<sequence>MEKEMRPRFLLLFIVGLAVLSYGMYYVSFSYFKSEEIRKASGRLSLYKSSLLSEIERFVYFPFVLSQDPYVISALSGEGVDRLNERLAKFADQSGVEAIYLMDTTGLTVSSSNYASKTSYIGQNYAFRPYFKDALAGNHGEFYGIGATTKLPGLFISEPVRDVQGQVIGVIALKLNFGQLENLWIDSDEQVLLGNKDSVILLSSNPNWRYRAMFAISKERRQEIQEERQFANEPLNELNWRIWNENQVMVEGNHFLLVTEEMDSRNWTLYFFASQDPVQEKTWMTLISAFVILTIVFAVIQFRRTVRIGEALRESQADSAAMREANRRLAVEIEERKVAEKRLKTTQNELARASRLAALGQLAVSVTHELGQPLAAMRNYLTAAEMSPNPPAMGFMQKMTGLALRMENITKQLKFFAKPGSETFEAVDMRDVLKGAEELLQADFVSNAINYKRIVPNTAVVVHANRLRLEQVLTNLMRNALNAMEAGEERLLTVQLSMENAQACVEVFDTGAGLGKATLEELQEPFVSTRASGEGLGLGLAISSEIVKEHGGRMAARNRQIKGAAFRIELPLWAED</sequence>
<evidence type="ECO:0000256" key="9">
    <source>
        <dbReference type="ARBA" id="ARBA00022777"/>
    </source>
</evidence>
<evidence type="ECO:0000256" key="4">
    <source>
        <dbReference type="ARBA" id="ARBA00022475"/>
    </source>
</evidence>
<name>A0A917FBG6_9PROT</name>
<proteinExistence type="predicted"/>
<protein>
    <recommendedName>
        <fullName evidence="3">histidine kinase</fullName>
        <ecNumber evidence="3">2.7.13.3</ecNumber>
    </recommendedName>
</protein>
<dbReference type="Gene3D" id="1.10.287.130">
    <property type="match status" value="1"/>
</dbReference>
<dbReference type="InterPro" id="IPR036890">
    <property type="entry name" value="HATPase_C_sf"/>
</dbReference>
<keyword evidence="4" id="KW-1003">Cell membrane</keyword>
<dbReference type="SMART" id="SM00388">
    <property type="entry name" value="HisKA"/>
    <property type="match status" value="1"/>
</dbReference>
<dbReference type="PIRSF" id="PIRSF036431">
    <property type="entry name" value="STHK_DctB"/>
    <property type="match status" value="1"/>
</dbReference>
<evidence type="ECO:0000256" key="7">
    <source>
        <dbReference type="ARBA" id="ARBA00022692"/>
    </source>
</evidence>
<dbReference type="GO" id="GO:0000155">
    <property type="term" value="F:phosphorelay sensor kinase activity"/>
    <property type="evidence" value="ECO:0007669"/>
    <property type="project" value="InterPro"/>
</dbReference>
<comment type="subcellular location">
    <subcellularLocation>
        <location evidence="2">Cell membrane</location>
        <topology evidence="2">Multi-pass membrane protein</topology>
    </subcellularLocation>
</comment>
<feature type="domain" description="Histidine kinase" evidence="16">
    <location>
        <begin position="365"/>
        <end position="574"/>
    </location>
</feature>
<dbReference type="GO" id="GO:0005886">
    <property type="term" value="C:plasma membrane"/>
    <property type="evidence" value="ECO:0007669"/>
    <property type="project" value="UniProtKB-SubCell"/>
</dbReference>
<dbReference type="Gene3D" id="6.10.250.3020">
    <property type="match status" value="1"/>
</dbReference>
<dbReference type="EC" id="2.7.13.3" evidence="3"/>